<dbReference type="GO" id="GO:0036064">
    <property type="term" value="C:ciliary basal body"/>
    <property type="evidence" value="ECO:0007669"/>
    <property type="project" value="TreeGrafter"/>
</dbReference>
<evidence type="ECO:0000256" key="2">
    <source>
        <dbReference type="ARBA" id="ARBA00004607"/>
    </source>
</evidence>
<sequence length="495" mass="58076">ELLTMGFPSLFKESKCDDGEKRLNLVAFLNCIYELLQLHRKSLRTVEDMETQHLKSSSDMDHLQNSNSKLKEQLESARREIVALQEKERQVQSKNKSLLQLLKNEKEEVSKLNFIVAGTFSRYNWKEESTMCIEKHPRRIHYILFLKKKKKKAIDMLNYVGRADGKRSAWKTGKSEARNEGEMYKVLLNEYEQRQKQLIVENAELKKVLQQMKKDMIYILTPQKQQSKEKIEDSICTALSDAEENSGDQSRENLWELSCEMAREQLTNSIRQQWRMLKNHVEKLDNQASLLQLHTWNDRGFVAREDHDQEIENLKLEIQQCREIIRTQQQLLQQQLSTPSDEETVTLLRDCYLVEEKERLQEEWRLFTEQRKNFERERRNFTEAAIRLGHERKAFEEDRAVWLKQQFLNLTPFTDRRKSHTVKTPSAFPVTSEQEDQVNSQSQPNTSSLRLSASPASTPKPSAKVSPATPTSTELCRTLRLIPESRYVNQGDIAA</sequence>
<evidence type="ECO:0000256" key="4">
    <source>
        <dbReference type="ARBA" id="ARBA00022490"/>
    </source>
</evidence>
<dbReference type="STRING" id="7897.ENSLACP00000017590"/>
<accession>H3B6R9</accession>
<evidence type="ECO:0000256" key="10">
    <source>
        <dbReference type="SAM" id="MobiDB-lite"/>
    </source>
</evidence>
<comment type="similarity">
    <text evidence="3">Belongs to the ADIP family.</text>
</comment>
<dbReference type="OMA" id="QHCKEMI"/>
<gene>
    <name evidence="11" type="primary">SSX2IP</name>
</gene>
<feature type="coiled-coil region" evidence="9">
    <location>
        <begin position="304"/>
        <end position="331"/>
    </location>
</feature>
<keyword evidence="6" id="KW-0965">Cell junction</keyword>
<dbReference type="GO" id="GO:0007155">
    <property type="term" value="P:cell adhesion"/>
    <property type="evidence" value="ECO:0007669"/>
    <property type="project" value="UniProtKB-KW"/>
</dbReference>
<dbReference type="EMBL" id="AFYH01051887">
    <property type="status" value="NOT_ANNOTATED_CDS"/>
    <property type="molecule type" value="Genomic_DNA"/>
</dbReference>
<evidence type="ECO:0000256" key="1">
    <source>
        <dbReference type="ARBA" id="ARBA00004536"/>
    </source>
</evidence>
<evidence type="ECO:0000256" key="7">
    <source>
        <dbReference type="ARBA" id="ARBA00023054"/>
    </source>
</evidence>
<keyword evidence="12" id="KW-1185">Reference proteome</keyword>
<dbReference type="InterPro" id="IPR052300">
    <property type="entry name" value="Adhesion_Centrosome_assoc"/>
</dbReference>
<reference evidence="12" key="1">
    <citation type="submission" date="2011-08" db="EMBL/GenBank/DDBJ databases">
        <title>The draft genome of Latimeria chalumnae.</title>
        <authorList>
            <person name="Di Palma F."/>
            <person name="Alfoldi J."/>
            <person name="Johnson J."/>
            <person name="Berlin A."/>
            <person name="Gnerre S."/>
            <person name="Jaffe D."/>
            <person name="MacCallum I."/>
            <person name="Young S."/>
            <person name="Walker B.J."/>
            <person name="Lander E."/>
            <person name="Lindblad-Toh K."/>
        </authorList>
    </citation>
    <scope>NUCLEOTIDE SEQUENCE [LARGE SCALE GENOMIC DNA]</scope>
    <source>
        <strain evidence="12">Wild caught</strain>
    </source>
</reference>
<dbReference type="EMBL" id="AFYH01051890">
    <property type="status" value="NOT_ANNOTATED_CDS"/>
    <property type="molecule type" value="Genomic_DNA"/>
</dbReference>
<evidence type="ECO:0000256" key="6">
    <source>
        <dbReference type="ARBA" id="ARBA00022949"/>
    </source>
</evidence>
<dbReference type="InterPro" id="IPR021622">
    <property type="entry name" value="Afadin/alpha-actinin-bd"/>
</dbReference>
<evidence type="ECO:0000256" key="9">
    <source>
        <dbReference type="SAM" id="Coils"/>
    </source>
</evidence>
<evidence type="ECO:0000256" key="8">
    <source>
        <dbReference type="ARBA" id="ARBA00023212"/>
    </source>
</evidence>
<feature type="region of interest" description="Disordered" evidence="10">
    <location>
        <begin position="418"/>
        <end position="475"/>
    </location>
</feature>
<dbReference type="Pfam" id="PF11559">
    <property type="entry name" value="ADIP"/>
    <property type="match status" value="1"/>
</dbReference>
<dbReference type="GO" id="GO:0035735">
    <property type="term" value="P:intraciliary transport involved in cilium assembly"/>
    <property type="evidence" value="ECO:0007669"/>
    <property type="project" value="TreeGrafter"/>
</dbReference>
<reference evidence="11" key="3">
    <citation type="submission" date="2025-09" db="UniProtKB">
        <authorList>
            <consortium name="Ensembl"/>
        </authorList>
    </citation>
    <scope>IDENTIFICATION</scope>
</reference>
<feature type="compositionally biased region" description="Polar residues" evidence="10">
    <location>
        <begin position="429"/>
        <end position="451"/>
    </location>
</feature>
<feature type="compositionally biased region" description="Low complexity" evidence="10">
    <location>
        <begin position="452"/>
        <end position="468"/>
    </location>
</feature>
<evidence type="ECO:0000256" key="3">
    <source>
        <dbReference type="ARBA" id="ARBA00009291"/>
    </source>
</evidence>
<name>H3B6R9_LATCH</name>
<dbReference type="EMBL" id="AFYH01051888">
    <property type="status" value="NOT_ANNOTATED_CDS"/>
    <property type="molecule type" value="Genomic_DNA"/>
</dbReference>
<dbReference type="FunCoup" id="H3B6R9">
    <property type="interactions" value="967"/>
</dbReference>
<comment type="subcellular location">
    <subcellularLocation>
        <location evidence="1">Cell junction</location>
        <location evidence="1">Adherens junction</location>
    </subcellularLocation>
    <subcellularLocation>
        <location evidence="2">Cytoplasm</location>
        <location evidence="2">Cytoskeleton</location>
        <location evidence="2">Microtubule organizing center</location>
        <location evidence="2">Centrosome</location>
        <location evidence="2">Centriolar satellite</location>
    </subcellularLocation>
</comment>
<dbReference type="EMBL" id="AFYH01051891">
    <property type="status" value="NOT_ANNOTATED_CDS"/>
    <property type="molecule type" value="Genomic_DNA"/>
</dbReference>
<keyword evidence="5" id="KW-0130">Cell adhesion</keyword>
<dbReference type="InParanoid" id="H3B6R9"/>
<feature type="coiled-coil region" evidence="9">
    <location>
        <begin position="174"/>
        <end position="215"/>
    </location>
</feature>
<keyword evidence="8" id="KW-0206">Cytoskeleton</keyword>
<dbReference type="AlphaFoldDB" id="H3B6R9"/>
<keyword evidence="4" id="KW-0963">Cytoplasm</keyword>
<dbReference type="GeneTree" id="ENSGT00390000007688"/>
<dbReference type="eggNOG" id="ENOG502QQJF">
    <property type="taxonomic scope" value="Eukaryota"/>
</dbReference>
<dbReference type="Bgee" id="ENSLACG00000015496">
    <property type="expression patterns" value="Expressed in post-anal tail muscle and 1 other cell type or tissue"/>
</dbReference>
<dbReference type="PANTHER" id="PTHR46507:SF4">
    <property type="entry name" value="SSX FAMILY MEMBER 2 INTERACTING PROTEIN"/>
    <property type="match status" value="1"/>
</dbReference>
<dbReference type="Proteomes" id="UP000008672">
    <property type="component" value="Unassembled WGS sequence"/>
</dbReference>
<evidence type="ECO:0000313" key="11">
    <source>
        <dbReference type="Ensembl" id="ENSLACP00000017590.1"/>
    </source>
</evidence>
<dbReference type="PANTHER" id="PTHR46507">
    <property type="entry name" value="AFADIN- AND ALPHA-ACTININ-BINDING PROTEIN"/>
    <property type="match status" value="1"/>
</dbReference>
<dbReference type="GO" id="GO:0034451">
    <property type="term" value="C:centriolar satellite"/>
    <property type="evidence" value="ECO:0007669"/>
    <property type="project" value="UniProtKB-SubCell"/>
</dbReference>
<dbReference type="HOGENOM" id="CLU_031049_0_0_1"/>
<protein>
    <submittedName>
        <fullName evidence="11">SSX family member 2 interacting protein</fullName>
    </submittedName>
</protein>
<dbReference type="Ensembl" id="ENSLACT00000017720.1">
    <property type="protein sequence ID" value="ENSLACP00000017590.1"/>
    <property type="gene ID" value="ENSLACG00000015496.1"/>
</dbReference>
<evidence type="ECO:0000313" key="12">
    <source>
        <dbReference type="Proteomes" id="UP000008672"/>
    </source>
</evidence>
<evidence type="ECO:0000256" key="5">
    <source>
        <dbReference type="ARBA" id="ARBA00022889"/>
    </source>
</evidence>
<dbReference type="EMBL" id="AFYH01051889">
    <property type="status" value="NOT_ANNOTATED_CDS"/>
    <property type="molecule type" value="Genomic_DNA"/>
</dbReference>
<feature type="coiled-coil region" evidence="9">
    <location>
        <begin position="60"/>
        <end position="108"/>
    </location>
</feature>
<reference evidence="11" key="2">
    <citation type="submission" date="2025-08" db="UniProtKB">
        <authorList>
            <consortium name="Ensembl"/>
        </authorList>
    </citation>
    <scope>IDENTIFICATION</scope>
</reference>
<dbReference type="GO" id="GO:0005912">
    <property type="term" value="C:adherens junction"/>
    <property type="evidence" value="ECO:0007669"/>
    <property type="project" value="UniProtKB-SubCell"/>
</dbReference>
<keyword evidence="7 9" id="KW-0175">Coiled coil</keyword>
<organism evidence="11 12">
    <name type="scientific">Latimeria chalumnae</name>
    <name type="common">Coelacanth</name>
    <dbReference type="NCBI Taxonomy" id="7897"/>
    <lineage>
        <taxon>Eukaryota</taxon>
        <taxon>Metazoa</taxon>
        <taxon>Chordata</taxon>
        <taxon>Craniata</taxon>
        <taxon>Vertebrata</taxon>
        <taxon>Euteleostomi</taxon>
        <taxon>Coelacanthiformes</taxon>
        <taxon>Coelacanthidae</taxon>
        <taxon>Latimeria</taxon>
    </lineage>
</organism>
<proteinExistence type="inferred from homology"/>